<dbReference type="PROSITE" id="PS50893">
    <property type="entry name" value="ABC_TRANSPORTER_2"/>
    <property type="match status" value="1"/>
</dbReference>
<dbReference type="InterPro" id="IPR027417">
    <property type="entry name" value="P-loop_NTPase"/>
</dbReference>
<evidence type="ECO:0000256" key="5">
    <source>
        <dbReference type="ARBA" id="ARBA00022741"/>
    </source>
</evidence>
<dbReference type="PANTHER" id="PTHR42771:SF12">
    <property type="entry name" value="FE(3+) DICITRATE TRANSPORT ATP-BINDING PROTEIN FECE-RELATED"/>
    <property type="match status" value="1"/>
</dbReference>
<evidence type="ECO:0000313" key="11">
    <source>
        <dbReference type="EMBL" id="SFE42859.1"/>
    </source>
</evidence>
<dbReference type="OrthoDB" id="5296765at2"/>
<keyword evidence="8" id="KW-0406">Ion transport</keyword>
<keyword evidence="9" id="KW-0472">Membrane</keyword>
<evidence type="ECO:0000259" key="10">
    <source>
        <dbReference type="PROSITE" id="PS50893"/>
    </source>
</evidence>
<dbReference type="GO" id="GO:0005886">
    <property type="term" value="C:plasma membrane"/>
    <property type="evidence" value="ECO:0007669"/>
    <property type="project" value="UniProtKB-SubCell"/>
</dbReference>
<dbReference type="Pfam" id="PF00005">
    <property type="entry name" value="ABC_tran"/>
    <property type="match status" value="1"/>
</dbReference>
<keyword evidence="6 11" id="KW-0067">ATP-binding</keyword>
<dbReference type="GO" id="GO:0006826">
    <property type="term" value="P:iron ion transport"/>
    <property type="evidence" value="ECO:0007669"/>
    <property type="project" value="UniProtKB-KW"/>
</dbReference>
<evidence type="ECO:0000256" key="7">
    <source>
        <dbReference type="ARBA" id="ARBA00023004"/>
    </source>
</evidence>
<gene>
    <name evidence="11" type="ORF">SAMN05216574_103313</name>
</gene>
<evidence type="ECO:0000256" key="3">
    <source>
        <dbReference type="ARBA" id="ARBA00022475"/>
    </source>
</evidence>
<dbReference type="EMBL" id="FOND01000003">
    <property type="protein sequence ID" value="SFE42859.1"/>
    <property type="molecule type" value="Genomic_DNA"/>
</dbReference>
<evidence type="ECO:0000256" key="4">
    <source>
        <dbReference type="ARBA" id="ARBA00022496"/>
    </source>
</evidence>
<name>A0A1I2AGC9_9ACTN</name>
<dbReference type="GO" id="GO:0005524">
    <property type="term" value="F:ATP binding"/>
    <property type="evidence" value="ECO:0007669"/>
    <property type="project" value="UniProtKB-KW"/>
</dbReference>
<dbReference type="InterPro" id="IPR051535">
    <property type="entry name" value="Siderophore_ABC-ATPase"/>
</dbReference>
<dbReference type="PROSITE" id="PS00211">
    <property type="entry name" value="ABC_TRANSPORTER_1"/>
    <property type="match status" value="1"/>
</dbReference>
<dbReference type="FunFam" id="3.40.50.300:FF:000134">
    <property type="entry name" value="Iron-enterobactin ABC transporter ATP-binding protein"/>
    <property type="match status" value="1"/>
</dbReference>
<evidence type="ECO:0000313" key="12">
    <source>
        <dbReference type="Proteomes" id="UP000198589"/>
    </source>
</evidence>
<evidence type="ECO:0000256" key="1">
    <source>
        <dbReference type="ARBA" id="ARBA00004202"/>
    </source>
</evidence>
<keyword evidence="5" id="KW-0547">Nucleotide-binding</keyword>
<dbReference type="InterPro" id="IPR017871">
    <property type="entry name" value="ABC_transporter-like_CS"/>
</dbReference>
<keyword evidence="4" id="KW-0410">Iron transport</keyword>
<feature type="domain" description="ABC transporter" evidence="10">
    <location>
        <begin position="10"/>
        <end position="246"/>
    </location>
</feature>
<keyword evidence="7" id="KW-0408">Iron</keyword>
<dbReference type="Proteomes" id="UP000198589">
    <property type="component" value="Unassembled WGS sequence"/>
</dbReference>
<sequence>MNDLQPDPRLRADGLSVGYGRRMVLPAMGLTVPDGQITAIVGPNGCGKSTLLRALARVLAPVSGAVLLDGEPIHQLPSRTVARQVGLLPQSNVVPEQLTVAELVARGRYPHRGPFGRWTAQDQAAAEDAMHATGVEEFRDRPVDELSGGQRQRVWVAMVLAQETPILLLDEPTTYLDLAHRLEVLRLLRSLNDVRGVTVVMVLHDLDEASRYADHIVAMREGQVVAEGPPREVVTPDLVEQIFGVPCMTIPNPVTGSPLVVPLNPIHSGPALTGAARAAG</sequence>
<accession>A0A1I2AGC9</accession>
<organism evidence="11 12">
    <name type="scientific">Blastococcus tunisiensis</name>
    <dbReference type="NCBI Taxonomy" id="1798228"/>
    <lineage>
        <taxon>Bacteria</taxon>
        <taxon>Bacillati</taxon>
        <taxon>Actinomycetota</taxon>
        <taxon>Actinomycetes</taxon>
        <taxon>Geodermatophilales</taxon>
        <taxon>Geodermatophilaceae</taxon>
        <taxon>Blastococcus</taxon>
    </lineage>
</organism>
<evidence type="ECO:0000256" key="2">
    <source>
        <dbReference type="ARBA" id="ARBA00022448"/>
    </source>
</evidence>
<dbReference type="CDD" id="cd03214">
    <property type="entry name" value="ABC_Iron-Siderophores_B12_Hemin"/>
    <property type="match status" value="1"/>
</dbReference>
<dbReference type="PANTHER" id="PTHR42771">
    <property type="entry name" value="IRON(3+)-HYDROXAMATE IMPORT ATP-BINDING PROTEIN FHUC"/>
    <property type="match status" value="1"/>
</dbReference>
<dbReference type="InterPro" id="IPR003439">
    <property type="entry name" value="ABC_transporter-like_ATP-bd"/>
</dbReference>
<keyword evidence="12" id="KW-1185">Reference proteome</keyword>
<dbReference type="SUPFAM" id="SSF52540">
    <property type="entry name" value="P-loop containing nucleoside triphosphate hydrolases"/>
    <property type="match status" value="1"/>
</dbReference>
<reference evidence="12" key="1">
    <citation type="submission" date="2016-10" db="EMBL/GenBank/DDBJ databases">
        <authorList>
            <person name="Varghese N."/>
            <person name="Submissions S."/>
        </authorList>
    </citation>
    <scope>NUCLEOTIDE SEQUENCE [LARGE SCALE GENOMIC DNA]</scope>
    <source>
        <strain evidence="12">DSM 46838</strain>
    </source>
</reference>
<protein>
    <submittedName>
        <fullName evidence="11">Iron complex transport system ATP-binding protein</fullName>
    </submittedName>
</protein>
<comment type="subcellular location">
    <subcellularLocation>
        <location evidence="1">Cell membrane</location>
        <topology evidence="1">Peripheral membrane protein</topology>
    </subcellularLocation>
</comment>
<evidence type="ECO:0000256" key="8">
    <source>
        <dbReference type="ARBA" id="ARBA00023065"/>
    </source>
</evidence>
<dbReference type="InterPro" id="IPR003593">
    <property type="entry name" value="AAA+_ATPase"/>
</dbReference>
<dbReference type="SMART" id="SM00382">
    <property type="entry name" value="AAA"/>
    <property type="match status" value="1"/>
</dbReference>
<evidence type="ECO:0000256" key="9">
    <source>
        <dbReference type="ARBA" id="ARBA00023136"/>
    </source>
</evidence>
<keyword evidence="2" id="KW-0813">Transport</keyword>
<dbReference type="AlphaFoldDB" id="A0A1I2AGC9"/>
<dbReference type="Gene3D" id="3.40.50.300">
    <property type="entry name" value="P-loop containing nucleotide triphosphate hydrolases"/>
    <property type="match status" value="1"/>
</dbReference>
<dbReference type="STRING" id="1798228.SAMN05216574_103313"/>
<dbReference type="GO" id="GO:0016887">
    <property type="term" value="F:ATP hydrolysis activity"/>
    <property type="evidence" value="ECO:0007669"/>
    <property type="project" value="InterPro"/>
</dbReference>
<proteinExistence type="predicted"/>
<evidence type="ECO:0000256" key="6">
    <source>
        <dbReference type="ARBA" id="ARBA00022840"/>
    </source>
</evidence>
<keyword evidence="3" id="KW-1003">Cell membrane</keyword>